<dbReference type="GO" id="GO:1990904">
    <property type="term" value="C:ribonucleoprotein complex"/>
    <property type="evidence" value="ECO:0007669"/>
    <property type="project" value="UniProtKB-KW"/>
</dbReference>
<proteinExistence type="inferred from homology"/>
<evidence type="ECO:0000256" key="1">
    <source>
        <dbReference type="ARBA" id="ARBA00007596"/>
    </source>
</evidence>
<evidence type="ECO:0000256" key="2">
    <source>
        <dbReference type="ARBA" id="ARBA00022980"/>
    </source>
</evidence>
<dbReference type="SUPFAM" id="SSF57829">
    <property type="entry name" value="Zn-binding ribosomal proteins"/>
    <property type="match status" value="1"/>
</dbReference>
<dbReference type="Proteomes" id="UP000177346">
    <property type="component" value="Unassembled WGS sequence"/>
</dbReference>
<evidence type="ECO:0000313" key="6">
    <source>
        <dbReference type="EMBL" id="OGF87330.1"/>
    </source>
</evidence>
<keyword evidence="2 5" id="KW-0689">Ribosomal protein</keyword>
<evidence type="ECO:0000256" key="4">
    <source>
        <dbReference type="ARBA" id="ARBA00035176"/>
    </source>
</evidence>
<name>A0A1F5XHG8_9BACT</name>
<accession>A0A1F5XHG8</accession>
<protein>
    <recommendedName>
        <fullName evidence="4 5">Large ribosomal subunit protein bL33</fullName>
    </recommendedName>
</protein>
<organism evidence="6 7">
    <name type="scientific">Candidatus Giovannonibacteria bacterium RIFCSPLOWO2_01_FULL_46_32</name>
    <dbReference type="NCBI Taxonomy" id="1798353"/>
    <lineage>
        <taxon>Bacteria</taxon>
        <taxon>Candidatus Giovannoniibacteriota</taxon>
    </lineage>
</organism>
<dbReference type="EMBL" id="MFIF01000006">
    <property type="protein sequence ID" value="OGF87330.1"/>
    <property type="molecule type" value="Genomic_DNA"/>
</dbReference>
<reference evidence="6 7" key="1">
    <citation type="journal article" date="2016" name="Nat. Commun.">
        <title>Thousands of microbial genomes shed light on interconnected biogeochemical processes in an aquifer system.</title>
        <authorList>
            <person name="Anantharaman K."/>
            <person name="Brown C.T."/>
            <person name="Hug L.A."/>
            <person name="Sharon I."/>
            <person name="Castelle C.J."/>
            <person name="Probst A.J."/>
            <person name="Thomas B.C."/>
            <person name="Singh A."/>
            <person name="Wilkins M.J."/>
            <person name="Karaoz U."/>
            <person name="Brodie E.L."/>
            <person name="Williams K.H."/>
            <person name="Hubbard S.S."/>
            <person name="Banfield J.F."/>
        </authorList>
    </citation>
    <scope>NUCLEOTIDE SEQUENCE [LARGE SCALE GENOMIC DNA]</scope>
</reference>
<dbReference type="AlphaFoldDB" id="A0A1F5XHG8"/>
<keyword evidence="3 5" id="KW-0687">Ribonucleoprotein</keyword>
<dbReference type="GO" id="GO:0005737">
    <property type="term" value="C:cytoplasm"/>
    <property type="evidence" value="ECO:0007669"/>
    <property type="project" value="UniProtKB-ARBA"/>
</dbReference>
<dbReference type="GO" id="GO:0006412">
    <property type="term" value="P:translation"/>
    <property type="evidence" value="ECO:0007669"/>
    <property type="project" value="UniProtKB-UniRule"/>
</dbReference>
<evidence type="ECO:0000313" key="7">
    <source>
        <dbReference type="Proteomes" id="UP000177346"/>
    </source>
</evidence>
<dbReference type="InterPro" id="IPR011332">
    <property type="entry name" value="Ribosomal_zn-bd"/>
</dbReference>
<dbReference type="NCBIfam" id="NF001764">
    <property type="entry name" value="PRK00504.1"/>
    <property type="match status" value="1"/>
</dbReference>
<dbReference type="NCBIfam" id="TIGR01023">
    <property type="entry name" value="rpmG_bact"/>
    <property type="match status" value="1"/>
</dbReference>
<comment type="similarity">
    <text evidence="1 5">Belongs to the bacterial ribosomal protein bL33 family.</text>
</comment>
<dbReference type="InterPro" id="IPR001705">
    <property type="entry name" value="Ribosomal_bL33"/>
</dbReference>
<dbReference type="InterPro" id="IPR038584">
    <property type="entry name" value="Ribosomal_bL33_sf"/>
</dbReference>
<dbReference type="GO" id="GO:0005840">
    <property type="term" value="C:ribosome"/>
    <property type="evidence" value="ECO:0007669"/>
    <property type="project" value="UniProtKB-KW"/>
</dbReference>
<evidence type="ECO:0000256" key="3">
    <source>
        <dbReference type="ARBA" id="ARBA00023274"/>
    </source>
</evidence>
<dbReference type="HAMAP" id="MF_00294">
    <property type="entry name" value="Ribosomal_bL33"/>
    <property type="match status" value="1"/>
</dbReference>
<sequence length="52" mass="6400">MSQDNLIKLQCQSCKRIGYWSRKNKKKMERKIELSKFCKWCRKHTTHKEGKK</sequence>
<dbReference type="Pfam" id="PF00471">
    <property type="entry name" value="Ribosomal_L33"/>
    <property type="match status" value="1"/>
</dbReference>
<comment type="caution">
    <text evidence="6">The sequence shown here is derived from an EMBL/GenBank/DDBJ whole genome shotgun (WGS) entry which is preliminary data.</text>
</comment>
<evidence type="ECO:0000256" key="5">
    <source>
        <dbReference type="HAMAP-Rule" id="MF_00294"/>
    </source>
</evidence>
<dbReference type="GO" id="GO:0003735">
    <property type="term" value="F:structural constituent of ribosome"/>
    <property type="evidence" value="ECO:0007669"/>
    <property type="project" value="InterPro"/>
</dbReference>
<dbReference type="Gene3D" id="2.20.28.120">
    <property type="entry name" value="Ribosomal protein L33"/>
    <property type="match status" value="1"/>
</dbReference>
<gene>
    <name evidence="5" type="primary">rpmG</name>
    <name evidence="6" type="ORF">A3B19_03890</name>
</gene>
<dbReference type="NCBIfam" id="NF001860">
    <property type="entry name" value="PRK00595.1"/>
    <property type="match status" value="1"/>
</dbReference>